<feature type="compositionally biased region" description="Basic and acidic residues" evidence="12">
    <location>
        <begin position="209"/>
        <end position="219"/>
    </location>
</feature>
<keyword evidence="6" id="KW-0498">Mitosis</keyword>
<dbReference type="PANTHER" id="PTHR18937:SF12">
    <property type="entry name" value="STRUCTURAL MAINTENANCE OF CHROMOSOMES PROTEIN"/>
    <property type="match status" value="1"/>
</dbReference>
<dbReference type="GO" id="GO:0007062">
    <property type="term" value="P:sister chromatid cohesion"/>
    <property type="evidence" value="ECO:0007669"/>
    <property type="project" value="InterPro"/>
</dbReference>
<evidence type="ECO:0000313" key="14">
    <source>
        <dbReference type="EnsemblPlants" id="TraesCS7A02G295800.4"/>
    </source>
</evidence>
<evidence type="ECO:0000256" key="2">
    <source>
        <dbReference type="ARBA" id="ARBA00004286"/>
    </source>
</evidence>
<reference evidence="14" key="1">
    <citation type="submission" date="2018-08" db="EMBL/GenBank/DDBJ databases">
        <authorList>
            <person name="Rossello M."/>
        </authorList>
    </citation>
    <scope>NUCLEOTIDE SEQUENCE [LARGE SCALE GENOMIC DNA]</scope>
    <source>
        <strain evidence="14">cv. Chinese Spring</strain>
    </source>
</reference>
<dbReference type="SUPFAM" id="SSF52540">
    <property type="entry name" value="P-loop containing nucleoside triphosphate hydrolases"/>
    <property type="match status" value="2"/>
</dbReference>
<evidence type="ECO:0000256" key="4">
    <source>
        <dbReference type="ARBA" id="ARBA00022454"/>
    </source>
</evidence>
<dbReference type="InterPro" id="IPR028468">
    <property type="entry name" value="Smc1_ABC"/>
</dbReference>
<dbReference type="GO" id="GO:0008278">
    <property type="term" value="C:cohesin complex"/>
    <property type="evidence" value="ECO:0007669"/>
    <property type="project" value="InterPro"/>
</dbReference>
<evidence type="ECO:0000256" key="1">
    <source>
        <dbReference type="ARBA" id="ARBA00004123"/>
    </source>
</evidence>
<feature type="domain" description="SMC hinge" evidence="13">
    <location>
        <begin position="471"/>
        <end position="587"/>
    </location>
</feature>
<keyword evidence="9" id="KW-0469">Meiosis</keyword>
<dbReference type="EnsemblPlants" id="TraesCS7A02G295800.4">
    <property type="protein sequence ID" value="TraesCS7A02G295800.4"/>
    <property type="gene ID" value="TraesCS7A02G295800"/>
</dbReference>
<dbReference type="GO" id="GO:0051301">
    <property type="term" value="P:cell division"/>
    <property type="evidence" value="ECO:0007669"/>
    <property type="project" value="UniProtKB-KW"/>
</dbReference>
<dbReference type="PANTHER" id="PTHR18937">
    <property type="entry name" value="STRUCTURAL MAINTENANCE OF CHROMOSOMES SMC FAMILY MEMBER"/>
    <property type="match status" value="1"/>
</dbReference>
<dbReference type="InterPro" id="IPR024704">
    <property type="entry name" value="SMC"/>
</dbReference>
<dbReference type="SUPFAM" id="SSF75553">
    <property type="entry name" value="Smc hinge domain"/>
    <property type="match status" value="1"/>
</dbReference>
<keyword evidence="5" id="KW-0132">Cell division</keyword>
<dbReference type="CDD" id="cd03275">
    <property type="entry name" value="ABC_SMC1_euk"/>
    <property type="match status" value="1"/>
</dbReference>
<dbReference type="InterPro" id="IPR003395">
    <property type="entry name" value="RecF/RecN/SMC_N"/>
</dbReference>
<dbReference type="InterPro" id="IPR027417">
    <property type="entry name" value="P-loop_NTPase"/>
</dbReference>
<dbReference type="Pfam" id="PF06470">
    <property type="entry name" value="SMC_hinge"/>
    <property type="match status" value="1"/>
</dbReference>
<dbReference type="OrthoDB" id="5575062at2759"/>
<dbReference type="GO" id="GO:0005634">
    <property type="term" value="C:nucleus"/>
    <property type="evidence" value="ECO:0007669"/>
    <property type="project" value="UniProtKB-SubCell"/>
</dbReference>
<dbReference type="OMA" id="YFRIKQE"/>
<evidence type="ECO:0000259" key="13">
    <source>
        <dbReference type="SMART" id="SM00968"/>
    </source>
</evidence>
<comment type="subcellular location">
    <subcellularLocation>
        <location evidence="2">Chromosome</location>
    </subcellularLocation>
    <subcellularLocation>
        <location evidence="1">Nucleus</location>
    </subcellularLocation>
</comment>
<dbReference type="InterPro" id="IPR010935">
    <property type="entry name" value="SMC_hinge"/>
</dbReference>
<evidence type="ECO:0000313" key="15">
    <source>
        <dbReference type="Proteomes" id="UP000019116"/>
    </source>
</evidence>
<dbReference type="GO" id="GO:0005524">
    <property type="term" value="F:ATP binding"/>
    <property type="evidence" value="ECO:0007669"/>
    <property type="project" value="InterPro"/>
</dbReference>
<dbReference type="SMART" id="SM00968">
    <property type="entry name" value="SMC_hinge"/>
    <property type="match status" value="1"/>
</dbReference>
<dbReference type="PIRSF" id="PIRSF005719">
    <property type="entry name" value="SMC"/>
    <property type="match status" value="1"/>
</dbReference>
<keyword evidence="7 11" id="KW-0175">Coiled coil</keyword>
<dbReference type="Gene3D" id="1.20.1060.20">
    <property type="match status" value="1"/>
</dbReference>
<dbReference type="AlphaFoldDB" id="A0A3B6RFR0"/>
<accession>A0A3B6RFR0</accession>
<dbReference type="SUPFAM" id="SSF57997">
    <property type="entry name" value="Tropomyosin"/>
    <property type="match status" value="1"/>
</dbReference>
<evidence type="ECO:0000256" key="6">
    <source>
        <dbReference type="ARBA" id="ARBA00022776"/>
    </source>
</evidence>
<evidence type="ECO:0000256" key="10">
    <source>
        <dbReference type="ARBA" id="ARBA00023306"/>
    </source>
</evidence>
<evidence type="ECO:0000256" key="5">
    <source>
        <dbReference type="ARBA" id="ARBA00022618"/>
    </source>
</evidence>
<dbReference type="Gene3D" id="3.30.70.1620">
    <property type="match status" value="1"/>
</dbReference>
<sequence>MDAISFVLGVRSAHLRGAQLKDLIYALDDRDKEAKGRRASVRLVYNLPGTGGELHFTRTITGAGGSEYRIDGRLVTWDDYNAKLRSLGILVKARNFLVFQGDVESIASKNPKELTALLEQIAGSDELRREYDELEEQKTSAEEKSALVYQEKRTIVMERKQKKAQKEEAEKHLRLQQDLKLLKTEHLLWQLYSIEKDMETIEAELEDDRRSLQEAREDNQSSDNGLAAKRKEQSAFLKKITLCEKSMSKKKLDIDKKQPELLRLKEQISRLKSKIKSCNKEIDKKKDDNNKHLEEMKRLQSALADVTSAIEELNEQGQDKGVKLQLADDQVQEYHRIKEDAGMRTAKLRDEKEVLDKELNADIEAKKNLEENMQQLRSRVDEISSQESELQTKLNKILHSIPKHEDELTRLREDHNKIAKERQSSGAKYLTLKQKVDEIDTQLRELKAVKHESERDARFSETVKSLKRLFPGVHGRMTELCRPSQKKYNLAVTVAMGKFMDAVVVEDESTGKECIKYLKEQRLPPQTFIPLQSIRVKPITERLRTLGGSAQLIFDVIQFDRALEKAVLYAVGNTLVCDKLDEAKTLSWSGERYKALKKKKSKLEAEMSELGSPRELQRKELAVSEKITGLEKKLHYSNVEQNNLKEKLHKLASEKHNIEKEIDHLEPGKEELESRLAKNEREVRKREKKINEIVDRIYKDFSTSVGVKNIREYEEKQLKDAQALQERKLSLSNQLSKLKYQLEYEQKRDMHAPIAKLNNTHETLEKELKGLQERETRAKADAEHISNQMEELKAEAEDWKLKSDECETAIEELKKQNDSVAAALAKLDRQVKLKEGQIVQLRSRQREIHEKCELEQLKLPTVNDPMDTGSSSQELVLDYSQLSEIYLKEVQLSDRDKLEAEFKQKIGILMAEIERTAPNLKALDQYEALQTKEKEVSEKFEAARKEEREVADKYNSVKQRRYELFMEAFDHISKGIDKIYKQLTKSHTHPLGGTAYLNLENEDEPFLHGIKYTAMPPTKRFRDMEQLSGGEKTVAALALLFAIHSFRPSPFFILDEVDAALDNLNVAKVAGFIRSKSCERAGEEQDGDGGCGFQSIVISLKDSFYDKAEALVGVYRDSERSCSRTLTFDLTKYKEA</sequence>
<dbReference type="GO" id="GO:0016887">
    <property type="term" value="F:ATP hydrolysis activity"/>
    <property type="evidence" value="ECO:0007669"/>
    <property type="project" value="InterPro"/>
</dbReference>
<comment type="similarity">
    <text evidence="3">Belongs to the SMC family. SMC1 subfamily.</text>
</comment>
<feature type="coiled-coil region" evidence="11">
    <location>
        <begin position="352"/>
        <end position="456"/>
    </location>
</feature>
<evidence type="ECO:0000256" key="12">
    <source>
        <dbReference type="SAM" id="MobiDB-lite"/>
    </source>
</evidence>
<name>A0A3B6RFR0_WHEAT</name>
<organism evidence="14">
    <name type="scientific">Triticum aestivum</name>
    <name type="common">Wheat</name>
    <dbReference type="NCBI Taxonomy" id="4565"/>
    <lineage>
        <taxon>Eukaryota</taxon>
        <taxon>Viridiplantae</taxon>
        <taxon>Streptophyta</taxon>
        <taxon>Embryophyta</taxon>
        <taxon>Tracheophyta</taxon>
        <taxon>Spermatophyta</taxon>
        <taxon>Magnoliopsida</taxon>
        <taxon>Liliopsida</taxon>
        <taxon>Poales</taxon>
        <taxon>Poaceae</taxon>
        <taxon>BOP clade</taxon>
        <taxon>Pooideae</taxon>
        <taxon>Triticodae</taxon>
        <taxon>Triticeae</taxon>
        <taxon>Triticinae</taxon>
        <taxon>Triticum</taxon>
    </lineage>
</organism>
<evidence type="ECO:0000256" key="8">
    <source>
        <dbReference type="ARBA" id="ARBA00023242"/>
    </source>
</evidence>
<keyword evidence="8" id="KW-0539">Nucleus</keyword>
<dbReference type="Gene3D" id="3.40.50.300">
    <property type="entry name" value="P-loop containing nucleotide triphosphate hydrolases"/>
    <property type="match status" value="2"/>
</dbReference>
<evidence type="ECO:0000256" key="9">
    <source>
        <dbReference type="ARBA" id="ARBA00023254"/>
    </source>
</evidence>
<proteinExistence type="inferred from homology"/>
<feature type="region of interest" description="Disordered" evidence="12">
    <location>
        <begin position="209"/>
        <end position="230"/>
    </location>
</feature>
<dbReference type="InterPro" id="IPR036277">
    <property type="entry name" value="SMC_hinge_sf"/>
</dbReference>
<keyword evidence="10" id="KW-0131">Cell cycle</keyword>
<evidence type="ECO:0000256" key="3">
    <source>
        <dbReference type="ARBA" id="ARBA00005597"/>
    </source>
</evidence>
<feature type="coiled-coil region" evidence="11">
    <location>
        <begin position="641"/>
        <end position="696"/>
    </location>
</feature>
<reference evidence="14" key="2">
    <citation type="submission" date="2018-10" db="UniProtKB">
        <authorList>
            <consortium name="EnsemblPlants"/>
        </authorList>
    </citation>
    <scope>IDENTIFICATION</scope>
</reference>
<keyword evidence="15" id="KW-1185">Reference proteome</keyword>
<dbReference type="Pfam" id="PF02463">
    <property type="entry name" value="SMC_N"/>
    <property type="match status" value="1"/>
</dbReference>
<dbReference type="GO" id="GO:0051321">
    <property type="term" value="P:meiotic cell cycle"/>
    <property type="evidence" value="ECO:0007669"/>
    <property type="project" value="UniProtKB-KW"/>
</dbReference>
<dbReference type="SMR" id="A0A3B6RFR0"/>
<dbReference type="Gramene" id="TraesCS7A02G295800.4">
    <property type="protein sequence ID" value="TraesCS7A02G295800.4"/>
    <property type="gene ID" value="TraesCS7A02G295800"/>
</dbReference>
<evidence type="ECO:0000256" key="11">
    <source>
        <dbReference type="SAM" id="Coils"/>
    </source>
</evidence>
<keyword evidence="4" id="KW-0158">Chromosome</keyword>
<feature type="coiled-coil region" evidence="11">
    <location>
        <begin position="261"/>
        <end position="316"/>
    </location>
</feature>
<evidence type="ECO:0000256" key="7">
    <source>
        <dbReference type="ARBA" id="ARBA00023054"/>
    </source>
</evidence>
<dbReference type="Proteomes" id="UP000019116">
    <property type="component" value="Chromosome 7A"/>
</dbReference>
<protein>
    <submittedName>
        <fullName evidence="14">Structural maintenance of chromosomes protein</fullName>
    </submittedName>
</protein>
<gene>
    <name evidence="14" type="primary">LOC123147068</name>
</gene>
<feature type="coiled-coil region" evidence="11">
    <location>
        <begin position="721"/>
        <end position="844"/>
    </location>
</feature>